<evidence type="ECO:0000256" key="1">
    <source>
        <dbReference type="ARBA" id="ARBA00006846"/>
    </source>
</evidence>
<dbReference type="InterPro" id="IPR009072">
    <property type="entry name" value="Histone-fold"/>
</dbReference>
<dbReference type="InterPro" id="IPR007125">
    <property type="entry name" value="H2A/H2B/H3"/>
</dbReference>
<dbReference type="Pfam" id="PF00125">
    <property type="entry name" value="Histone"/>
    <property type="match status" value="1"/>
</dbReference>
<feature type="region of interest" description="Disordered" evidence="2">
    <location>
        <begin position="94"/>
        <end position="124"/>
    </location>
</feature>
<name>A0A2U3WSH5_ODORO</name>
<dbReference type="GO" id="GO:0000786">
    <property type="term" value="C:nucleosome"/>
    <property type="evidence" value="ECO:0007669"/>
    <property type="project" value="InterPro"/>
</dbReference>
<dbReference type="GO" id="GO:0030527">
    <property type="term" value="F:structural constituent of chromatin"/>
    <property type="evidence" value="ECO:0007669"/>
    <property type="project" value="InterPro"/>
</dbReference>
<dbReference type="PANTHER" id="PTHR23428">
    <property type="entry name" value="HISTONE H2B"/>
    <property type="match status" value="1"/>
</dbReference>
<evidence type="ECO:0000313" key="5">
    <source>
        <dbReference type="RefSeq" id="XP_004412276.1"/>
    </source>
</evidence>
<dbReference type="Gene3D" id="1.10.20.10">
    <property type="entry name" value="Histone, subunit A"/>
    <property type="match status" value="1"/>
</dbReference>
<evidence type="ECO:0000259" key="3">
    <source>
        <dbReference type="Pfam" id="PF00125"/>
    </source>
</evidence>
<accession>A0A2U3WSH5</accession>
<evidence type="ECO:0000313" key="4">
    <source>
        <dbReference type="Proteomes" id="UP000245340"/>
    </source>
</evidence>
<evidence type="ECO:0000256" key="2">
    <source>
        <dbReference type="SAM" id="MobiDB-lite"/>
    </source>
</evidence>
<dbReference type="KEGG" id="oro:101379471"/>
<comment type="similarity">
    <text evidence="1">Belongs to the histone H2B family.</text>
</comment>
<dbReference type="GO" id="GO:0005634">
    <property type="term" value="C:nucleus"/>
    <property type="evidence" value="ECO:0007669"/>
    <property type="project" value="UniProtKB-ARBA"/>
</dbReference>
<gene>
    <name evidence="5" type="primary">LOC101379471</name>
</gene>
<proteinExistence type="inferred from homology"/>
<dbReference type="AlphaFoldDB" id="A0A2U3WSH5"/>
<dbReference type="FunFam" id="1.10.20.10:FF:000043">
    <property type="entry name" value="Histone H2B"/>
    <property type="match status" value="1"/>
</dbReference>
<dbReference type="RefSeq" id="XP_004412276.1">
    <property type="nucleotide sequence ID" value="XM_004412219.1"/>
</dbReference>
<dbReference type="SMART" id="SM00427">
    <property type="entry name" value="H2B"/>
    <property type="match status" value="1"/>
</dbReference>
<dbReference type="STRING" id="9708.A0A2U3WSH5"/>
<dbReference type="GO" id="GO:0003677">
    <property type="term" value="F:DNA binding"/>
    <property type="evidence" value="ECO:0007669"/>
    <property type="project" value="InterPro"/>
</dbReference>
<dbReference type="PRINTS" id="PR00621">
    <property type="entry name" value="HISTONEH2B"/>
</dbReference>
<dbReference type="SUPFAM" id="SSF47113">
    <property type="entry name" value="Histone-fold"/>
    <property type="match status" value="1"/>
</dbReference>
<dbReference type="GO" id="GO:0046982">
    <property type="term" value="F:protein heterodimerization activity"/>
    <property type="evidence" value="ECO:0007669"/>
    <property type="project" value="InterPro"/>
</dbReference>
<keyword evidence="4" id="KW-1185">Reference proteome</keyword>
<sequence>MFDFLPEIPTSLEGTGFPSPIVRCDVTLEGMPSHWTRPGIDPASLHCLFSNRIWRLPVTSGSAATVNWPAPPRQQQSSFHPSCWEGEPHVAEPGCETSSGECPVTEEPTAADLKSSKHEQPRHQCRRRPNSFAAYFPRVLKQVHEGLSLSQKTVSILDSFVKDMFECIADKASRLARSIKCSTITTREIQTAVRLLLPGEIGKHAESEATKAIIRYTVCQ</sequence>
<organism evidence="4 5">
    <name type="scientific">Odobenus rosmarus divergens</name>
    <name type="common">Pacific walrus</name>
    <dbReference type="NCBI Taxonomy" id="9708"/>
    <lineage>
        <taxon>Eukaryota</taxon>
        <taxon>Metazoa</taxon>
        <taxon>Chordata</taxon>
        <taxon>Craniata</taxon>
        <taxon>Vertebrata</taxon>
        <taxon>Euteleostomi</taxon>
        <taxon>Mammalia</taxon>
        <taxon>Eutheria</taxon>
        <taxon>Laurasiatheria</taxon>
        <taxon>Carnivora</taxon>
        <taxon>Caniformia</taxon>
        <taxon>Pinnipedia</taxon>
        <taxon>Odobenidae</taxon>
        <taxon>Odobenus</taxon>
    </lineage>
</organism>
<dbReference type="InterPro" id="IPR000558">
    <property type="entry name" value="Histone_H2B"/>
</dbReference>
<reference evidence="5" key="1">
    <citation type="submission" date="2025-08" db="UniProtKB">
        <authorList>
            <consortium name="RefSeq"/>
        </authorList>
    </citation>
    <scope>IDENTIFICATION</scope>
</reference>
<protein>
    <submittedName>
        <fullName evidence="5">Histone H2B type W-T-like</fullName>
    </submittedName>
</protein>
<dbReference type="Proteomes" id="UP000245340">
    <property type="component" value="Unplaced"/>
</dbReference>
<dbReference type="InParanoid" id="A0A2U3WSH5"/>
<dbReference type="CDD" id="cd22910">
    <property type="entry name" value="HFD_H2B"/>
    <property type="match status" value="1"/>
</dbReference>
<feature type="domain" description="Core Histone H2A/H2B/H3" evidence="3">
    <location>
        <begin position="115"/>
        <end position="195"/>
    </location>
</feature>